<dbReference type="EC" id="4.6.1.24" evidence="2"/>
<evidence type="ECO:0000256" key="5">
    <source>
        <dbReference type="ARBA" id="ARBA00022801"/>
    </source>
</evidence>
<protein>
    <recommendedName>
        <fullName evidence="2">ribonuclease T1</fullName>
        <ecNumber evidence="2">4.6.1.24</ecNumber>
    </recommendedName>
</protein>
<dbReference type="SUPFAM" id="SSF53933">
    <property type="entry name" value="Microbial ribonucleases"/>
    <property type="match status" value="1"/>
</dbReference>
<evidence type="ECO:0000256" key="6">
    <source>
        <dbReference type="ARBA" id="ARBA00023157"/>
    </source>
</evidence>
<evidence type="ECO:0000256" key="1">
    <source>
        <dbReference type="ARBA" id="ARBA00009006"/>
    </source>
</evidence>
<comment type="catalytic activity">
    <reaction evidence="8">
        <text>[RNA] containing guanosine + H2O = an [RNA fragment]-3'-guanosine-3'-phosphate + a 5'-hydroxy-ribonucleotide-3'-[RNA fragment].</text>
        <dbReference type="EC" id="4.6.1.24"/>
    </reaction>
</comment>
<keyword evidence="6" id="KW-1015">Disulfide bond</keyword>
<dbReference type="Gene3D" id="3.10.450.30">
    <property type="entry name" value="Microbial ribonucleases"/>
    <property type="match status" value="1"/>
</dbReference>
<comment type="caution">
    <text evidence="10">The sequence shown here is derived from an EMBL/GenBank/DDBJ whole genome shotgun (WGS) entry which is preliminary data.</text>
</comment>
<keyword evidence="7" id="KW-0456">Lyase</keyword>
<dbReference type="PANTHER" id="PTHR42104">
    <property type="entry name" value="EXTRACELLULAR GUANYL-SPECIFIC RIBONUCLEASE RNTA (AFU_ORTHOLOGUE AFUA_4G03230)"/>
    <property type="match status" value="1"/>
</dbReference>
<accession>A0ABQ1AIU3</accession>
<evidence type="ECO:0000256" key="8">
    <source>
        <dbReference type="ARBA" id="ARBA00034015"/>
    </source>
</evidence>
<sequence>MYFSTAILASAALGGLNVYATPLPSTNESFTRTLIVSLSVRAQTVSVEQARVFQAAQSYDLTEGGGVIGRNGEFELHTIALRLIVPTILSFFFLVIRAEYPHEFRNTPENLNFPDCAGVPAPYQEFPILANGRIFGSVGNDDPLTDRIVYKITIHSPVTGFPDNFAFCGVMTHLGATQNQFVLCKDI</sequence>
<organism evidence="10 11">
    <name type="scientific">Aspergillus lentulus</name>
    <dbReference type="NCBI Taxonomy" id="293939"/>
    <lineage>
        <taxon>Eukaryota</taxon>
        <taxon>Fungi</taxon>
        <taxon>Dikarya</taxon>
        <taxon>Ascomycota</taxon>
        <taxon>Pezizomycotina</taxon>
        <taxon>Eurotiomycetes</taxon>
        <taxon>Eurotiomycetidae</taxon>
        <taxon>Eurotiales</taxon>
        <taxon>Aspergillaceae</taxon>
        <taxon>Aspergillus</taxon>
        <taxon>Aspergillus subgen. Fumigati</taxon>
    </lineage>
</organism>
<evidence type="ECO:0000256" key="2">
    <source>
        <dbReference type="ARBA" id="ARBA00012549"/>
    </source>
</evidence>
<feature type="chain" id="PRO_5047163227" description="ribonuclease T1" evidence="9">
    <location>
        <begin position="21"/>
        <end position="187"/>
    </location>
</feature>
<name>A0ABQ1AIU3_ASPLE</name>
<evidence type="ECO:0000313" key="10">
    <source>
        <dbReference type="EMBL" id="GFF82703.1"/>
    </source>
</evidence>
<keyword evidence="9" id="KW-0732">Signal</keyword>
<evidence type="ECO:0000256" key="9">
    <source>
        <dbReference type="SAM" id="SignalP"/>
    </source>
</evidence>
<evidence type="ECO:0000256" key="4">
    <source>
        <dbReference type="ARBA" id="ARBA00022759"/>
    </source>
</evidence>
<keyword evidence="11" id="KW-1185">Reference proteome</keyword>
<feature type="signal peptide" evidence="9">
    <location>
        <begin position="1"/>
        <end position="20"/>
    </location>
</feature>
<dbReference type="EMBL" id="BLKI01000038">
    <property type="protein sequence ID" value="GFF82703.1"/>
    <property type="molecule type" value="Genomic_DNA"/>
</dbReference>
<reference evidence="10 11" key="1">
    <citation type="submission" date="2020-01" db="EMBL/GenBank/DDBJ databases">
        <title>Draft genome sequence of Aspergillus lentulus IFM 60648.</title>
        <authorList>
            <person name="Takahashi H."/>
            <person name="Yaguchi T."/>
        </authorList>
    </citation>
    <scope>NUCLEOTIDE SEQUENCE [LARGE SCALE GENOMIC DNA]</scope>
    <source>
        <strain evidence="10 11">IFM 60648</strain>
    </source>
</reference>
<proteinExistence type="inferred from homology"/>
<keyword evidence="5" id="KW-0378">Hydrolase</keyword>
<keyword evidence="3" id="KW-0540">Nuclease</keyword>
<gene>
    <name evidence="10" type="ORF">IFM60648_06443</name>
</gene>
<dbReference type="InterPro" id="IPR016191">
    <property type="entry name" value="Ribonuclease/ribotoxin"/>
</dbReference>
<dbReference type="Proteomes" id="UP000465220">
    <property type="component" value="Unassembled WGS sequence"/>
</dbReference>
<dbReference type="InterPro" id="IPR000026">
    <property type="entry name" value="N1-like"/>
</dbReference>
<evidence type="ECO:0000256" key="3">
    <source>
        <dbReference type="ARBA" id="ARBA00022722"/>
    </source>
</evidence>
<evidence type="ECO:0000313" key="11">
    <source>
        <dbReference type="Proteomes" id="UP000465220"/>
    </source>
</evidence>
<dbReference type="PANTHER" id="PTHR42104:SF1">
    <property type="entry name" value="EXTRACELLULAR GUANYL-SPECIFIC RIBONUCLEASE RNTA (AFU_ORTHOLOGUE AFUA_4G03230)"/>
    <property type="match status" value="1"/>
</dbReference>
<dbReference type="Pfam" id="PF00545">
    <property type="entry name" value="Ribonuclease"/>
    <property type="match status" value="1"/>
</dbReference>
<comment type="similarity">
    <text evidence="1">Belongs to the ribonuclease N1/T1 family.</text>
</comment>
<evidence type="ECO:0000256" key="7">
    <source>
        <dbReference type="ARBA" id="ARBA00023239"/>
    </source>
</evidence>
<keyword evidence="4" id="KW-0255">Endonuclease</keyword>